<reference evidence="2 3" key="1">
    <citation type="journal article" date="2012" name="PLoS ONE">
        <title>Evolution of Burkholderia pseudomallei in recurrent melioidosis.</title>
        <authorList>
            <person name="Hayden H.S."/>
            <person name="Lim R."/>
            <person name="Brittnacher M.J."/>
            <person name="Sims E.H."/>
            <person name="Ramage E.R."/>
            <person name="Fong C."/>
            <person name="Wu Z."/>
            <person name="Crist E."/>
            <person name="Chang J."/>
            <person name="Zhou Y."/>
            <person name="Radey M."/>
            <person name="Rohmer L."/>
            <person name="Haugen E."/>
            <person name="Gillett W."/>
            <person name="Wuthiekanun V."/>
            <person name="Peacock S.J."/>
            <person name="Kaul R."/>
            <person name="Miller S.I."/>
            <person name="Manoil C."/>
            <person name="Jacobs M.A."/>
        </authorList>
    </citation>
    <scope>NUCLEOTIDE SEQUENCE [LARGE SCALE GENOMIC DNA]</scope>
    <source>
        <strain evidence="2 3">1026b</strain>
    </source>
</reference>
<organism evidence="2 3">
    <name type="scientific">Burkholderia pseudomallei (strain 1026b)</name>
    <dbReference type="NCBI Taxonomy" id="884204"/>
    <lineage>
        <taxon>Bacteria</taxon>
        <taxon>Pseudomonadati</taxon>
        <taxon>Pseudomonadota</taxon>
        <taxon>Betaproteobacteria</taxon>
        <taxon>Burkholderiales</taxon>
        <taxon>Burkholderiaceae</taxon>
        <taxon>Burkholderia</taxon>
        <taxon>pseudomallei group</taxon>
    </lineage>
</organism>
<evidence type="ECO:0008006" key="4">
    <source>
        <dbReference type="Google" id="ProtNLM"/>
    </source>
</evidence>
<feature type="region of interest" description="Disordered" evidence="1">
    <location>
        <begin position="129"/>
        <end position="150"/>
    </location>
</feature>
<protein>
    <recommendedName>
        <fullName evidence="4">Tail assembly chaperone</fullName>
    </recommendedName>
</protein>
<dbReference type="EMBL" id="CP002833">
    <property type="protein sequence ID" value="AFI65763.1"/>
    <property type="molecule type" value="Genomic_DNA"/>
</dbReference>
<accession>A0A0H3HNW3</accession>
<dbReference type="PATRIC" id="fig|884204.3.peg.1217"/>
<gene>
    <name evidence="2" type="ordered locus">BP1026B_I1113</name>
</gene>
<dbReference type="KEGG" id="bpz:BP1026B_I1113"/>
<dbReference type="RefSeq" id="WP_004552766.1">
    <property type="nucleotide sequence ID" value="NC_017831.1"/>
</dbReference>
<dbReference type="InterPro" id="IPR003458">
    <property type="entry name" value="Phage_T4_Gp38_tail_assem"/>
</dbReference>
<proteinExistence type="predicted"/>
<evidence type="ECO:0000313" key="2">
    <source>
        <dbReference type="EMBL" id="AFI65763.1"/>
    </source>
</evidence>
<name>A0A0H3HNW3_BURP2</name>
<dbReference type="Proteomes" id="UP000010087">
    <property type="component" value="Chromosome 1"/>
</dbReference>
<dbReference type="AlphaFoldDB" id="A0A0H3HNW3"/>
<evidence type="ECO:0000313" key="3">
    <source>
        <dbReference type="Proteomes" id="UP000010087"/>
    </source>
</evidence>
<dbReference type="Pfam" id="PF02413">
    <property type="entry name" value="Caudo_TAP"/>
    <property type="match status" value="1"/>
</dbReference>
<evidence type="ECO:0000256" key="1">
    <source>
        <dbReference type="SAM" id="MobiDB-lite"/>
    </source>
</evidence>
<sequence>MAQKFAAHDSKNFITAFYDSVDSPAPAGVTCTEITDEQWKMLLDGESRGKRMALDDNGVPVLLDPPPPTIEQIIVSNAAMRDRLLERASVALTPLQMAIMLGDATDSEAQQARAWIAYTRAVKGIDLTRREPTWPEQPEMARERSSSTRP</sequence>